<dbReference type="InterPro" id="IPR001005">
    <property type="entry name" value="SANT/Myb"/>
</dbReference>
<evidence type="ECO:0000259" key="8">
    <source>
        <dbReference type="PROSITE" id="PS51294"/>
    </source>
</evidence>
<dbReference type="RefSeq" id="XP_022258357.1">
    <property type="nucleotide sequence ID" value="XM_022402649.1"/>
</dbReference>
<organism evidence="9 10">
    <name type="scientific">Limulus polyphemus</name>
    <name type="common">Atlantic horseshoe crab</name>
    <dbReference type="NCBI Taxonomy" id="6850"/>
    <lineage>
        <taxon>Eukaryota</taxon>
        <taxon>Metazoa</taxon>
        <taxon>Ecdysozoa</taxon>
        <taxon>Arthropoda</taxon>
        <taxon>Chelicerata</taxon>
        <taxon>Merostomata</taxon>
        <taxon>Xiphosura</taxon>
        <taxon>Limulidae</taxon>
        <taxon>Limulus</taxon>
    </lineage>
</organism>
<dbReference type="InterPro" id="IPR055141">
    <property type="entry name" value="TADA2A_B-like_dom"/>
</dbReference>
<dbReference type="InterPro" id="IPR017930">
    <property type="entry name" value="Myb_dom"/>
</dbReference>
<dbReference type="PANTHER" id="PTHR12374">
    <property type="entry name" value="TRANSCRIPTIONAL ADAPTOR 2 ADA2 -RELATED"/>
    <property type="match status" value="1"/>
</dbReference>
<dbReference type="PROSITE" id="PS51294">
    <property type="entry name" value="HTH_MYB"/>
    <property type="match status" value="1"/>
</dbReference>
<feature type="domain" description="HTH myb-type" evidence="8">
    <location>
        <begin position="69"/>
        <end position="117"/>
    </location>
</feature>
<feature type="domain" description="SANT" evidence="7">
    <location>
        <begin position="65"/>
        <end position="117"/>
    </location>
</feature>
<dbReference type="PROSITE" id="PS00028">
    <property type="entry name" value="ZINC_FINGER_C2H2_1"/>
    <property type="match status" value="1"/>
</dbReference>
<comment type="subcellular location">
    <subcellularLocation>
        <location evidence="1">Nucleus</location>
    </subcellularLocation>
</comment>
<dbReference type="Gene3D" id="1.10.10.60">
    <property type="entry name" value="Homeodomain-like"/>
    <property type="match status" value="1"/>
</dbReference>
<dbReference type="Proteomes" id="UP000694941">
    <property type="component" value="Unplaced"/>
</dbReference>
<evidence type="ECO:0000256" key="2">
    <source>
        <dbReference type="ARBA" id="ARBA00022723"/>
    </source>
</evidence>
<reference evidence="10" key="1">
    <citation type="submission" date="2025-08" db="UniProtKB">
        <authorList>
            <consortium name="RefSeq"/>
        </authorList>
    </citation>
    <scope>IDENTIFICATION</scope>
    <source>
        <tissue evidence="10">Muscle</tissue>
    </source>
</reference>
<dbReference type="Pfam" id="PF00249">
    <property type="entry name" value="Myb_DNA-binding"/>
    <property type="match status" value="1"/>
</dbReference>
<evidence type="ECO:0000259" key="6">
    <source>
        <dbReference type="PROSITE" id="PS50090"/>
    </source>
</evidence>
<dbReference type="InterPro" id="IPR017884">
    <property type="entry name" value="SANT_dom"/>
</dbReference>
<evidence type="ECO:0000313" key="9">
    <source>
        <dbReference type="Proteomes" id="UP000694941"/>
    </source>
</evidence>
<dbReference type="PROSITE" id="PS50090">
    <property type="entry name" value="MYB_LIKE"/>
    <property type="match status" value="1"/>
</dbReference>
<evidence type="ECO:0000256" key="5">
    <source>
        <dbReference type="SAM" id="MobiDB-lite"/>
    </source>
</evidence>
<evidence type="ECO:0000256" key="4">
    <source>
        <dbReference type="ARBA" id="ARBA00022833"/>
    </source>
</evidence>
<feature type="non-terminal residue" evidence="10">
    <location>
        <position position="352"/>
    </location>
</feature>
<evidence type="ECO:0000256" key="3">
    <source>
        <dbReference type="ARBA" id="ARBA00022771"/>
    </source>
</evidence>
<evidence type="ECO:0000256" key="1">
    <source>
        <dbReference type="ARBA" id="ARBA00004123"/>
    </source>
</evidence>
<sequence length="352" mass="40923">MDIIIKEGKVCLMCGIILAEPYIHCTECLSDSECFLCLHCFAKGSEIGDHLNNHNYEIVRNNFPLLDKNWTAAEEVRLLDAILGCGLGNWTDIARQVQTKNRDECRFHYFNLYVYNPKPPLPELQDPESKSEIHPTPFQYTKGEDPPRPALDSQLHRDMAGYMPARGDFQTEYDNYAELELRELEFGQEDEDQCETGMFDLRQRISLLKECRTMGLTRLYSIPLYLRLKKKQKERQQRRPALTELLGYLKDEGLCSQWLQRQTVLEGSRGLSDHAPSADIKLAMVNIYCSRLKERARRKCTMQEHGLIHPRKALVMWRRYDNTLSKPLTDKLSVLAQLLTGDEFIYFLEGLH</sequence>
<feature type="region of interest" description="Disordered" evidence="5">
    <location>
        <begin position="123"/>
        <end position="149"/>
    </location>
</feature>
<dbReference type="CDD" id="cd00167">
    <property type="entry name" value="SANT"/>
    <property type="match status" value="1"/>
</dbReference>
<dbReference type="SMART" id="SM00717">
    <property type="entry name" value="SANT"/>
    <property type="match status" value="1"/>
</dbReference>
<dbReference type="Pfam" id="PF22941">
    <property type="entry name" value="TADA2A-like_3rd"/>
    <property type="match status" value="2"/>
</dbReference>
<protein>
    <submittedName>
        <fullName evidence="10">Transcriptional adapter 2-alpha-like</fullName>
    </submittedName>
</protein>
<dbReference type="InterPro" id="IPR009057">
    <property type="entry name" value="Homeodomain-like_sf"/>
</dbReference>
<dbReference type="InterPro" id="IPR000433">
    <property type="entry name" value="Znf_ZZ"/>
</dbReference>
<keyword evidence="9" id="KW-1185">Reference proteome</keyword>
<dbReference type="Pfam" id="PF25299">
    <property type="entry name" value="ZZ_ADA2"/>
    <property type="match status" value="1"/>
</dbReference>
<accession>A0ABM1TR51</accession>
<proteinExistence type="predicted"/>
<name>A0ABM1TR51_LIMPO</name>
<dbReference type="PROSITE" id="PS51293">
    <property type="entry name" value="SANT"/>
    <property type="match status" value="1"/>
</dbReference>
<keyword evidence="2" id="KW-0479">Metal-binding</keyword>
<dbReference type="SUPFAM" id="SSF57850">
    <property type="entry name" value="RING/U-box"/>
    <property type="match status" value="1"/>
</dbReference>
<keyword evidence="3" id="KW-0863">Zinc-finger</keyword>
<evidence type="ECO:0000313" key="10">
    <source>
        <dbReference type="RefSeq" id="XP_022258357.1"/>
    </source>
</evidence>
<feature type="domain" description="Myb-like" evidence="6">
    <location>
        <begin position="69"/>
        <end position="113"/>
    </location>
</feature>
<evidence type="ECO:0000259" key="7">
    <source>
        <dbReference type="PROSITE" id="PS51293"/>
    </source>
</evidence>
<dbReference type="GeneID" id="106474338"/>
<dbReference type="PANTHER" id="PTHR12374:SF20">
    <property type="entry name" value="TRANSCRIPTIONAL ADAPTER 2-ALPHA"/>
    <property type="match status" value="1"/>
</dbReference>
<keyword evidence="4" id="KW-0862">Zinc</keyword>
<gene>
    <name evidence="10" type="primary">LOC106474338</name>
</gene>
<dbReference type="InterPro" id="IPR013087">
    <property type="entry name" value="Znf_C2H2_type"/>
</dbReference>
<dbReference type="SUPFAM" id="SSF46689">
    <property type="entry name" value="Homeodomain-like"/>
    <property type="match status" value="1"/>
</dbReference>